<dbReference type="AlphaFoldDB" id="A0A0E9QMT2"/>
<reference evidence="1" key="2">
    <citation type="journal article" date="2015" name="Fish Shellfish Immunol.">
        <title>Early steps in the European eel (Anguilla anguilla)-Vibrio vulnificus interaction in the gills: Role of the RtxA13 toxin.</title>
        <authorList>
            <person name="Callol A."/>
            <person name="Pajuelo D."/>
            <person name="Ebbesson L."/>
            <person name="Teles M."/>
            <person name="MacKenzie S."/>
            <person name="Amaro C."/>
        </authorList>
    </citation>
    <scope>NUCLEOTIDE SEQUENCE</scope>
</reference>
<sequence length="58" mass="6874">MYHVKALHNLYEPAAHSQSFHFIHHRKTVLKPLLLFACEYNISYLDVMLGHVVQVYHL</sequence>
<proteinExistence type="predicted"/>
<evidence type="ECO:0000313" key="1">
    <source>
        <dbReference type="EMBL" id="JAH17620.1"/>
    </source>
</evidence>
<dbReference type="EMBL" id="GBXM01090957">
    <property type="protein sequence ID" value="JAH17620.1"/>
    <property type="molecule type" value="Transcribed_RNA"/>
</dbReference>
<accession>A0A0E9QMT2</accession>
<organism evidence="1">
    <name type="scientific">Anguilla anguilla</name>
    <name type="common">European freshwater eel</name>
    <name type="synonym">Muraena anguilla</name>
    <dbReference type="NCBI Taxonomy" id="7936"/>
    <lineage>
        <taxon>Eukaryota</taxon>
        <taxon>Metazoa</taxon>
        <taxon>Chordata</taxon>
        <taxon>Craniata</taxon>
        <taxon>Vertebrata</taxon>
        <taxon>Euteleostomi</taxon>
        <taxon>Actinopterygii</taxon>
        <taxon>Neopterygii</taxon>
        <taxon>Teleostei</taxon>
        <taxon>Anguilliformes</taxon>
        <taxon>Anguillidae</taxon>
        <taxon>Anguilla</taxon>
    </lineage>
</organism>
<name>A0A0E9QMT2_ANGAN</name>
<reference evidence="1" key="1">
    <citation type="submission" date="2014-11" db="EMBL/GenBank/DDBJ databases">
        <authorList>
            <person name="Amaro Gonzalez C."/>
        </authorList>
    </citation>
    <scope>NUCLEOTIDE SEQUENCE</scope>
</reference>
<protein>
    <submittedName>
        <fullName evidence="1">Uncharacterized protein</fullName>
    </submittedName>
</protein>